<accession>A0ABS2P697</accession>
<name>A0ABS2P697_9BACI</name>
<dbReference type="Gene3D" id="3.40.630.30">
    <property type="match status" value="1"/>
</dbReference>
<dbReference type="PROSITE" id="PS51186">
    <property type="entry name" value="GNAT"/>
    <property type="match status" value="1"/>
</dbReference>
<dbReference type="Pfam" id="PF00583">
    <property type="entry name" value="Acetyltransf_1"/>
    <property type="match status" value="1"/>
</dbReference>
<dbReference type="SUPFAM" id="SSF55729">
    <property type="entry name" value="Acyl-CoA N-acyltransferases (Nat)"/>
    <property type="match status" value="1"/>
</dbReference>
<evidence type="ECO:0000259" key="1">
    <source>
        <dbReference type="PROSITE" id="PS51186"/>
    </source>
</evidence>
<protein>
    <submittedName>
        <fullName evidence="2">L-amino acid N-acyltransferase YncA</fullName>
    </submittedName>
</protein>
<sequence>MIIRLAKKGDEASIARVHVDSWKTTYKGIVEDSYLETLSYDNRKSMWEKAIQAGHEKSCLFVAEVEGDIVGFASAGPERTKKYKVDGELYAIYILKDFQKRGIGKALYSKVRECLIKNGYKSMLVWVLADNPSRNFYLSLEPQEIDTENIQIGNQAYEEIAYGWNFIGV</sequence>
<evidence type="ECO:0000313" key="2">
    <source>
        <dbReference type="EMBL" id="MBM7622428.1"/>
    </source>
</evidence>
<comment type="caution">
    <text evidence="2">The sequence shown here is derived from an EMBL/GenBank/DDBJ whole genome shotgun (WGS) entry which is preliminary data.</text>
</comment>
<dbReference type="InterPro" id="IPR000182">
    <property type="entry name" value="GNAT_dom"/>
</dbReference>
<evidence type="ECO:0000313" key="3">
    <source>
        <dbReference type="Proteomes" id="UP000737402"/>
    </source>
</evidence>
<organism evidence="2 3">
    <name type="scientific">Sutcliffiella tianshenii</name>
    <dbReference type="NCBI Taxonomy" id="1463404"/>
    <lineage>
        <taxon>Bacteria</taxon>
        <taxon>Bacillati</taxon>
        <taxon>Bacillota</taxon>
        <taxon>Bacilli</taxon>
        <taxon>Bacillales</taxon>
        <taxon>Bacillaceae</taxon>
        <taxon>Sutcliffiella</taxon>
    </lineage>
</organism>
<dbReference type="Proteomes" id="UP000737402">
    <property type="component" value="Unassembled WGS sequence"/>
</dbReference>
<dbReference type="InterPro" id="IPR016181">
    <property type="entry name" value="Acyl_CoA_acyltransferase"/>
</dbReference>
<feature type="domain" description="N-acetyltransferase" evidence="1">
    <location>
        <begin position="1"/>
        <end position="169"/>
    </location>
</feature>
<dbReference type="EMBL" id="JAFBED010000019">
    <property type="protein sequence ID" value="MBM7622428.1"/>
    <property type="molecule type" value="Genomic_DNA"/>
</dbReference>
<gene>
    <name evidence="2" type="ORF">JOC95_004345</name>
</gene>
<reference evidence="2 3" key="1">
    <citation type="submission" date="2021-01" db="EMBL/GenBank/DDBJ databases">
        <title>Genomic Encyclopedia of Type Strains, Phase IV (KMG-IV): sequencing the most valuable type-strain genomes for metagenomic binning, comparative biology and taxonomic classification.</title>
        <authorList>
            <person name="Goeker M."/>
        </authorList>
    </citation>
    <scope>NUCLEOTIDE SEQUENCE [LARGE SCALE GENOMIC DNA]</scope>
    <source>
        <strain evidence="2 3">DSM 25879</strain>
    </source>
</reference>
<proteinExistence type="predicted"/>
<dbReference type="RefSeq" id="WP_204420193.1">
    <property type="nucleotide sequence ID" value="NZ_JAFBED010000019.1"/>
</dbReference>
<keyword evidence="3" id="KW-1185">Reference proteome</keyword>
<dbReference type="CDD" id="cd04301">
    <property type="entry name" value="NAT_SF"/>
    <property type="match status" value="1"/>
</dbReference>